<dbReference type="PANTHER" id="PTHR33744:SF1">
    <property type="entry name" value="DNA-BINDING TRANSCRIPTIONAL ACTIVATOR ADER"/>
    <property type="match status" value="1"/>
</dbReference>
<sequence length="426" mass="45533">MVAEPGRSALAAVFRAMAGDPAVVDEVVAAARAESAEVAMLPPAENRRHVEVMLAAGLAAFVRPGQPGEAERGPERDPERGPERGPEFGPDPDPDPGPDPRPEVQPDFDPDFEAAALLGADRAAQGVPITALLRGVQAGRNRAVQIAMERARAAGVPPAVMLEVLLESDRYTGALEIHVITGYHDAELELARTARDTRTQLLRRLLLGGAGTLTADELAETGLQAQGQYHCVVSDVTDPLRARALERQLATNPGLFGLVDGKLTGIAGRLPTSAVPDAQALVVVAPQAPLDRIRPLYALCLNALGSAEELGLCGLHHVTDLAGPSALSTQPDMADLLSRTLLGALDPADSFHRQLAATVLAYLDHGQRFDRTATALHVHPNTIRYRLTRFEETVGMSLEAVTVESRAAVMDTLHWWWALRTWLGPH</sequence>
<dbReference type="PANTHER" id="PTHR33744">
    <property type="entry name" value="CARBOHYDRATE DIACID REGULATOR"/>
    <property type="match status" value="1"/>
</dbReference>
<dbReference type="Proteomes" id="UP001614394">
    <property type="component" value="Unassembled WGS sequence"/>
</dbReference>
<evidence type="ECO:0000313" key="5">
    <source>
        <dbReference type="Proteomes" id="UP001614394"/>
    </source>
</evidence>
<dbReference type="InterPro" id="IPR042070">
    <property type="entry name" value="PucR_C-HTH_sf"/>
</dbReference>
<organism evidence="4 5">
    <name type="scientific">Streptomyces fildesensis</name>
    <dbReference type="NCBI Taxonomy" id="375757"/>
    <lineage>
        <taxon>Bacteria</taxon>
        <taxon>Bacillati</taxon>
        <taxon>Actinomycetota</taxon>
        <taxon>Actinomycetes</taxon>
        <taxon>Kitasatosporales</taxon>
        <taxon>Streptomycetaceae</taxon>
        <taxon>Streptomyces</taxon>
    </lineage>
</organism>
<feature type="domain" description="RsbT co-antagonist protein RsbRD N-terminal" evidence="3">
    <location>
        <begin position="105"/>
        <end position="197"/>
    </location>
</feature>
<dbReference type="Gene3D" id="1.10.10.2840">
    <property type="entry name" value="PucR C-terminal helix-turn-helix domain"/>
    <property type="match status" value="1"/>
</dbReference>
<evidence type="ECO:0000259" key="2">
    <source>
        <dbReference type="Pfam" id="PF13556"/>
    </source>
</evidence>
<dbReference type="Pfam" id="PF14361">
    <property type="entry name" value="RsbRD_N"/>
    <property type="match status" value="1"/>
</dbReference>
<gene>
    <name evidence="4" type="ORF">ACIGXA_22955</name>
</gene>
<dbReference type="InterPro" id="IPR025736">
    <property type="entry name" value="PucR_C-HTH_dom"/>
</dbReference>
<evidence type="ECO:0000313" key="4">
    <source>
        <dbReference type="EMBL" id="MFI9103383.1"/>
    </source>
</evidence>
<dbReference type="RefSeq" id="WP_399652360.1">
    <property type="nucleotide sequence ID" value="NZ_JBITYG010000007.1"/>
</dbReference>
<dbReference type="Pfam" id="PF13556">
    <property type="entry name" value="HTH_30"/>
    <property type="match status" value="1"/>
</dbReference>
<feature type="domain" description="PucR C-terminal helix-turn-helix" evidence="2">
    <location>
        <begin position="355"/>
        <end position="400"/>
    </location>
</feature>
<protein>
    <submittedName>
        <fullName evidence="4">Helix-turn-helix domain-containing protein</fullName>
    </submittedName>
</protein>
<dbReference type="EMBL" id="JBITYG010000007">
    <property type="protein sequence ID" value="MFI9103383.1"/>
    <property type="molecule type" value="Genomic_DNA"/>
</dbReference>
<proteinExistence type="predicted"/>
<dbReference type="InterPro" id="IPR051448">
    <property type="entry name" value="CdaR-like_regulators"/>
</dbReference>
<accession>A0ABW8CB95</accession>
<feature type="compositionally biased region" description="Basic and acidic residues" evidence="1">
    <location>
        <begin position="69"/>
        <end position="86"/>
    </location>
</feature>
<dbReference type="InterPro" id="IPR025751">
    <property type="entry name" value="RsbRD_N_dom"/>
</dbReference>
<evidence type="ECO:0000259" key="3">
    <source>
        <dbReference type="Pfam" id="PF14361"/>
    </source>
</evidence>
<feature type="region of interest" description="Disordered" evidence="1">
    <location>
        <begin position="63"/>
        <end position="109"/>
    </location>
</feature>
<keyword evidence="5" id="KW-1185">Reference proteome</keyword>
<comment type="caution">
    <text evidence="4">The sequence shown here is derived from an EMBL/GenBank/DDBJ whole genome shotgun (WGS) entry which is preliminary data.</text>
</comment>
<evidence type="ECO:0000256" key="1">
    <source>
        <dbReference type="SAM" id="MobiDB-lite"/>
    </source>
</evidence>
<name>A0ABW8CB95_9ACTN</name>
<reference evidence="4 5" key="1">
    <citation type="submission" date="2024-10" db="EMBL/GenBank/DDBJ databases">
        <title>The Natural Products Discovery Center: Release of the First 8490 Sequenced Strains for Exploring Actinobacteria Biosynthetic Diversity.</title>
        <authorList>
            <person name="Kalkreuter E."/>
            <person name="Kautsar S.A."/>
            <person name="Yang D."/>
            <person name="Bader C.D."/>
            <person name="Teijaro C.N."/>
            <person name="Fluegel L."/>
            <person name="Davis C.M."/>
            <person name="Simpson J.R."/>
            <person name="Lauterbach L."/>
            <person name="Steele A.D."/>
            <person name="Gui C."/>
            <person name="Meng S."/>
            <person name="Li G."/>
            <person name="Viehrig K."/>
            <person name="Ye F."/>
            <person name="Su P."/>
            <person name="Kiefer A.F."/>
            <person name="Nichols A."/>
            <person name="Cepeda A.J."/>
            <person name="Yan W."/>
            <person name="Fan B."/>
            <person name="Jiang Y."/>
            <person name="Adhikari A."/>
            <person name="Zheng C.-J."/>
            <person name="Schuster L."/>
            <person name="Cowan T.M."/>
            <person name="Smanski M.J."/>
            <person name="Chevrette M.G."/>
            <person name="De Carvalho L.P.S."/>
            <person name="Shen B."/>
        </authorList>
    </citation>
    <scope>NUCLEOTIDE SEQUENCE [LARGE SCALE GENOMIC DNA]</scope>
    <source>
        <strain evidence="4 5">NPDC053399</strain>
    </source>
</reference>